<dbReference type="GO" id="GO:0045944">
    <property type="term" value="P:positive regulation of transcription by RNA polymerase II"/>
    <property type="evidence" value="ECO:0007669"/>
    <property type="project" value="InterPro"/>
</dbReference>
<dbReference type="GO" id="GO:0046872">
    <property type="term" value="F:metal ion binding"/>
    <property type="evidence" value="ECO:0007669"/>
    <property type="project" value="UniProtKB-KW"/>
</dbReference>
<keyword evidence="4 9" id="KW-0862">Zinc</keyword>
<evidence type="ECO:0000256" key="8">
    <source>
        <dbReference type="ARBA" id="ARBA00023163"/>
    </source>
</evidence>
<keyword evidence="3" id="KW-0221">Differentiation</keyword>
<evidence type="ECO:0000256" key="5">
    <source>
        <dbReference type="ARBA" id="ARBA00023015"/>
    </source>
</evidence>
<evidence type="ECO:0000313" key="11">
    <source>
        <dbReference type="Ensembl" id="ENSHHUP00000078738.1"/>
    </source>
</evidence>
<protein>
    <recommendedName>
        <fullName evidence="10">LIM zinc-binding domain-containing protein</fullName>
    </recommendedName>
</protein>
<proteinExistence type="predicted"/>
<dbReference type="GO" id="GO:0048665">
    <property type="term" value="P:neuron fate specification"/>
    <property type="evidence" value="ECO:0007669"/>
    <property type="project" value="InterPro"/>
</dbReference>
<dbReference type="Pfam" id="PF00412">
    <property type="entry name" value="LIM"/>
    <property type="match status" value="2"/>
</dbReference>
<keyword evidence="12" id="KW-1185">Reference proteome</keyword>
<evidence type="ECO:0000256" key="1">
    <source>
        <dbReference type="ARBA" id="ARBA00004123"/>
    </source>
</evidence>
<feature type="domain" description="LIM zinc-binding" evidence="10">
    <location>
        <begin position="67"/>
        <end position="131"/>
    </location>
</feature>
<dbReference type="Ensembl" id="ENSHHUT00000081279.1">
    <property type="protein sequence ID" value="ENSHHUP00000078738.1"/>
    <property type="gene ID" value="ENSHHUG00000045914.1"/>
</dbReference>
<organism evidence="11 12">
    <name type="scientific">Hucho hucho</name>
    <name type="common">huchen</name>
    <dbReference type="NCBI Taxonomy" id="62062"/>
    <lineage>
        <taxon>Eukaryota</taxon>
        <taxon>Metazoa</taxon>
        <taxon>Chordata</taxon>
        <taxon>Craniata</taxon>
        <taxon>Vertebrata</taxon>
        <taxon>Euteleostomi</taxon>
        <taxon>Actinopterygii</taxon>
        <taxon>Neopterygii</taxon>
        <taxon>Teleostei</taxon>
        <taxon>Protacanthopterygii</taxon>
        <taxon>Salmoniformes</taxon>
        <taxon>Salmonidae</taxon>
        <taxon>Salmoninae</taxon>
        <taxon>Hucho</taxon>
    </lineage>
</organism>
<sequence length="160" mass="17169">LVQSHSCPQGAVWPCAGCGESIRDPVVLRVGSNQQWHTRCLYCDECHCPLGESVSCFLRDGRTLFGGTCGGCGEAVLSSDLVVRAGRQNYHPDCLHCSLCGALLMPGDSFTLGPGGPCCQPDRWWSSLLSPLTLPSRFTSMSHHGNHLTTKSSSQLTMTS</sequence>
<dbReference type="SMART" id="SM00132">
    <property type="entry name" value="LIM"/>
    <property type="match status" value="2"/>
</dbReference>
<dbReference type="Gene3D" id="2.10.110.10">
    <property type="entry name" value="Cysteine Rich Protein"/>
    <property type="match status" value="2"/>
</dbReference>
<keyword evidence="5" id="KW-0805">Transcription regulation</keyword>
<dbReference type="GO" id="GO:0000981">
    <property type="term" value="F:DNA-binding transcription factor activity, RNA polymerase II-specific"/>
    <property type="evidence" value="ECO:0007669"/>
    <property type="project" value="InterPro"/>
</dbReference>
<evidence type="ECO:0000259" key="10">
    <source>
        <dbReference type="PROSITE" id="PS50023"/>
    </source>
</evidence>
<reference evidence="11" key="3">
    <citation type="submission" date="2025-09" db="UniProtKB">
        <authorList>
            <consortium name="Ensembl"/>
        </authorList>
    </citation>
    <scope>IDENTIFICATION</scope>
</reference>
<dbReference type="PANTHER" id="PTHR24204">
    <property type="entry name" value="INSULIN GENE ENHANCER PROTEIN"/>
    <property type="match status" value="1"/>
</dbReference>
<evidence type="ECO:0000256" key="6">
    <source>
        <dbReference type="ARBA" id="ARBA00023038"/>
    </source>
</evidence>
<dbReference type="InterPro" id="IPR047169">
    <property type="entry name" value="ISL1/2-like"/>
</dbReference>
<dbReference type="GO" id="GO:0005634">
    <property type="term" value="C:nucleus"/>
    <property type="evidence" value="ECO:0007669"/>
    <property type="project" value="UniProtKB-SubCell"/>
</dbReference>
<dbReference type="GO" id="GO:0000987">
    <property type="term" value="F:cis-regulatory region sequence-specific DNA binding"/>
    <property type="evidence" value="ECO:0007669"/>
    <property type="project" value="TreeGrafter"/>
</dbReference>
<evidence type="ECO:0000256" key="9">
    <source>
        <dbReference type="PROSITE-ProRule" id="PRU00125"/>
    </source>
</evidence>
<dbReference type="PROSITE" id="PS00478">
    <property type="entry name" value="LIM_DOMAIN_1"/>
    <property type="match status" value="2"/>
</dbReference>
<evidence type="ECO:0000313" key="12">
    <source>
        <dbReference type="Proteomes" id="UP000314982"/>
    </source>
</evidence>
<evidence type="ECO:0000256" key="4">
    <source>
        <dbReference type="ARBA" id="ARBA00022833"/>
    </source>
</evidence>
<dbReference type="AlphaFoldDB" id="A0A4W5QYB7"/>
<evidence type="ECO:0000256" key="3">
    <source>
        <dbReference type="ARBA" id="ARBA00022782"/>
    </source>
</evidence>
<dbReference type="Proteomes" id="UP000314982">
    <property type="component" value="Unassembled WGS sequence"/>
</dbReference>
<accession>A0A4W5QYB7</accession>
<keyword evidence="2 9" id="KW-0479">Metal-binding</keyword>
<evidence type="ECO:0000256" key="2">
    <source>
        <dbReference type="ARBA" id="ARBA00022723"/>
    </source>
</evidence>
<keyword evidence="6 9" id="KW-0440">LIM domain</keyword>
<keyword evidence="8" id="KW-0804">Transcription</keyword>
<dbReference type="PROSITE" id="PS50023">
    <property type="entry name" value="LIM_DOMAIN_2"/>
    <property type="match status" value="1"/>
</dbReference>
<dbReference type="GO" id="GO:0007409">
    <property type="term" value="P:axonogenesis"/>
    <property type="evidence" value="ECO:0007669"/>
    <property type="project" value="TreeGrafter"/>
</dbReference>
<name>A0A4W5QYB7_9TELE</name>
<dbReference type="GeneTree" id="ENSGT00940000153731"/>
<evidence type="ECO:0000256" key="7">
    <source>
        <dbReference type="ARBA" id="ARBA00023159"/>
    </source>
</evidence>
<dbReference type="InterPro" id="IPR001781">
    <property type="entry name" value="Znf_LIM"/>
</dbReference>
<reference evidence="12" key="1">
    <citation type="submission" date="2018-06" db="EMBL/GenBank/DDBJ databases">
        <title>Genome assembly of Danube salmon.</title>
        <authorList>
            <person name="Macqueen D.J."/>
            <person name="Gundappa M.K."/>
        </authorList>
    </citation>
    <scope>NUCLEOTIDE SEQUENCE [LARGE SCALE GENOMIC DNA]</scope>
</reference>
<comment type="subcellular location">
    <subcellularLocation>
        <location evidence="1">Nucleus</location>
    </subcellularLocation>
</comment>
<dbReference type="SUPFAM" id="SSF57716">
    <property type="entry name" value="Glucocorticoid receptor-like (DNA-binding domain)"/>
    <property type="match status" value="1"/>
</dbReference>
<keyword evidence="7" id="KW-0010">Activator</keyword>
<dbReference type="PANTHER" id="PTHR24204:SF4">
    <property type="entry name" value="INSULIN GENE ENHANCER PROTEIN ISL-1"/>
    <property type="match status" value="1"/>
</dbReference>
<reference evidence="11" key="2">
    <citation type="submission" date="2025-08" db="UniProtKB">
        <authorList>
            <consortium name="Ensembl"/>
        </authorList>
    </citation>
    <scope>IDENTIFICATION</scope>
</reference>